<evidence type="ECO:0000259" key="1">
    <source>
        <dbReference type="Pfam" id="PF21789"/>
    </source>
</evidence>
<feature type="domain" description="Transposable element P transposase-like RNase H C-terminal" evidence="1">
    <location>
        <begin position="46"/>
        <end position="78"/>
    </location>
</feature>
<keyword evidence="3" id="KW-1185">Reference proteome</keyword>
<dbReference type="InterPro" id="IPR048367">
    <property type="entry name" value="TNP-like_RNaseH_C"/>
</dbReference>
<evidence type="ECO:0000313" key="2">
    <source>
        <dbReference type="EMBL" id="KAL1488846.1"/>
    </source>
</evidence>
<evidence type="ECO:0000313" key="3">
    <source>
        <dbReference type="Proteomes" id="UP001566132"/>
    </source>
</evidence>
<proteinExistence type="predicted"/>
<name>A0ABD1E716_HYPHA</name>
<reference evidence="2 3" key="1">
    <citation type="submission" date="2024-05" db="EMBL/GenBank/DDBJ databases">
        <title>Genetic variation in Jamaican populations of the coffee berry borer (Hypothenemus hampei).</title>
        <authorList>
            <person name="Errbii M."/>
            <person name="Myrie A."/>
        </authorList>
    </citation>
    <scope>NUCLEOTIDE SEQUENCE [LARGE SCALE GENOMIC DNA]</scope>
    <source>
        <strain evidence="2">JA-Hopewell-2020-01-JO</strain>
        <tissue evidence="2">Whole body</tissue>
    </source>
</reference>
<dbReference type="PANTHER" id="PTHR47577">
    <property type="entry name" value="THAP DOMAIN-CONTAINING PROTEIN 6"/>
    <property type="match status" value="1"/>
</dbReference>
<gene>
    <name evidence="2" type="ORF">ABEB36_014641</name>
</gene>
<dbReference type="AlphaFoldDB" id="A0ABD1E716"/>
<sequence length="306" mass="35335">MKFKNINGKIVDVPSVRGWLQTLHSLRKIWFKLEKEGFTFMSTRNFNQDPVENFFAAIRNHQGRNINPTCNNFIASFKTLTINNFQTIRSPGSNCEEDGSDGVLTNLKTFMCTEQEHTELETTMDERTALSIINRLKKYVASKELLNLNLDTYIAGFVAKKLIQKIGNCDKCKKNLTSVSGTGVQNTFIRFRAYSPKSLLFPESSFSAYFSELYFHCPQLFDMFCTGNNLKLNMSYILKRITHFPHDCNKHNLQDIIIEFVTHFYILAKVRNIVKILKGLRQPPPGGYKDYLNNLAFTKSKMFLKK</sequence>
<dbReference type="Pfam" id="PF21789">
    <property type="entry name" value="TNP-like_RNaseH_C"/>
    <property type="match status" value="1"/>
</dbReference>
<accession>A0ABD1E716</accession>
<dbReference type="PANTHER" id="PTHR47577:SF2">
    <property type="entry name" value="THAP DOMAIN CONTAINING 9"/>
    <property type="match status" value="1"/>
</dbReference>
<organism evidence="2 3">
    <name type="scientific">Hypothenemus hampei</name>
    <name type="common">Coffee berry borer</name>
    <dbReference type="NCBI Taxonomy" id="57062"/>
    <lineage>
        <taxon>Eukaryota</taxon>
        <taxon>Metazoa</taxon>
        <taxon>Ecdysozoa</taxon>
        <taxon>Arthropoda</taxon>
        <taxon>Hexapoda</taxon>
        <taxon>Insecta</taxon>
        <taxon>Pterygota</taxon>
        <taxon>Neoptera</taxon>
        <taxon>Endopterygota</taxon>
        <taxon>Coleoptera</taxon>
        <taxon>Polyphaga</taxon>
        <taxon>Cucujiformia</taxon>
        <taxon>Curculionidae</taxon>
        <taxon>Scolytinae</taxon>
        <taxon>Hypothenemus</taxon>
    </lineage>
</organism>
<protein>
    <recommendedName>
        <fullName evidence="1">Transposable element P transposase-like RNase H C-terminal domain-containing protein</fullName>
    </recommendedName>
</protein>
<comment type="caution">
    <text evidence="2">The sequence shown here is derived from an EMBL/GenBank/DDBJ whole genome shotgun (WGS) entry which is preliminary data.</text>
</comment>
<dbReference type="Proteomes" id="UP001566132">
    <property type="component" value="Unassembled WGS sequence"/>
</dbReference>
<dbReference type="EMBL" id="JBDJPC010000013">
    <property type="protein sequence ID" value="KAL1488846.1"/>
    <property type="molecule type" value="Genomic_DNA"/>
</dbReference>